<dbReference type="Gene3D" id="3.30.565.10">
    <property type="entry name" value="Histidine kinase-like ATPase, C-terminal domain"/>
    <property type="match status" value="1"/>
</dbReference>
<keyword evidence="12 13" id="KW-0472">Membrane</keyword>
<dbReference type="SMART" id="SM00387">
    <property type="entry name" value="HATPase_c"/>
    <property type="match status" value="1"/>
</dbReference>
<dbReference type="SUPFAM" id="SSF55874">
    <property type="entry name" value="ATPase domain of HSP90 chaperone/DNA topoisomerase II/histidine kinase"/>
    <property type="match status" value="1"/>
</dbReference>
<accession>A0AAP5H2D6</accession>
<dbReference type="GO" id="GO:0005886">
    <property type="term" value="C:plasma membrane"/>
    <property type="evidence" value="ECO:0007669"/>
    <property type="project" value="UniProtKB-SubCell"/>
</dbReference>
<evidence type="ECO:0000256" key="11">
    <source>
        <dbReference type="ARBA" id="ARBA00023012"/>
    </source>
</evidence>
<dbReference type="InterPro" id="IPR003594">
    <property type="entry name" value="HATPase_dom"/>
</dbReference>
<keyword evidence="10 13" id="KW-1133">Transmembrane helix</keyword>
<dbReference type="InterPro" id="IPR004358">
    <property type="entry name" value="Sig_transdc_His_kin-like_C"/>
</dbReference>
<dbReference type="InterPro" id="IPR036097">
    <property type="entry name" value="HisK_dim/P_sf"/>
</dbReference>
<evidence type="ECO:0000256" key="3">
    <source>
        <dbReference type="ARBA" id="ARBA00012438"/>
    </source>
</evidence>
<dbReference type="Proteomes" id="UP001254832">
    <property type="component" value="Unassembled WGS sequence"/>
</dbReference>
<evidence type="ECO:0000256" key="4">
    <source>
        <dbReference type="ARBA" id="ARBA00022475"/>
    </source>
</evidence>
<evidence type="ECO:0000313" key="16">
    <source>
        <dbReference type="Proteomes" id="UP001254832"/>
    </source>
</evidence>
<dbReference type="Pfam" id="PF02518">
    <property type="entry name" value="HATPase_c"/>
    <property type="match status" value="1"/>
</dbReference>
<evidence type="ECO:0000256" key="7">
    <source>
        <dbReference type="ARBA" id="ARBA00022741"/>
    </source>
</evidence>
<evidence type="ECO:0000256" key="12">
    <source>
        <dbReference type="ARBA" id="ARBA00023136"/>
    </source>
</evidence>
<keyword evidence="7" id="KW-0547">Nucleotide-binding</keyword>
<dbReference type="GO" id="GO:0005524">
    <property type="term" value="F:ATP binding"/>
    <property type="evidence" value="ECO:0007669"/>
    <property type="project" value="UniProtKB-KW"/>
</dbReference>
<evidence type="ECO:0000256" key="2">
    <source>
        <dbReference type="ARBA" id="ARBA00004651"/>
    </source>
</evidence>
<keyword evidence="9" id="KW-0067">ATP-binding</keyword>
<comment type="caution">
    <text evidence="15">The sequence shown here is derived from an EMBL/GenBank/DDBJ whole genome shotgun (WGS) entry which is preliminary data.</text>
</comment>
<dbReference type="EMBL" id="JAVDTR010000008">
    <property type="protein sequence ID" value="MDR6724532.1"/>
    <property type="molecule type" value="Genomic_DNA"/>
</dbReference>
<dbReference type="PANTHER" id="PTHR45453:SF2">
    <property type="entry name" value="HISTIDINE KINASE"/>
    <property type="match status" value="1"/>
</dbReference>
<keyword evidence="8 15" id="KW-0418">Kinase</keyword>
<dbReference type="PRINTS" id="PR00344">
    <property type="entry name" value="BCTRLSENSOR"/>
</dbReference>
<evidence type="ECO:0000256" key="6">
    <source>
        <dbReference type="ARBA" id="ARBA00022692"/>
    </source>
</evidence>
<dbReference type="RefSeq" id="WP_310140901.1">
    <property type="nucleotide sequence ID" value="NZ_JAVDTR010000008.1"/>
</dbReference>
<comment type="catalytic activity">
    <reaction evidence="1">
        <text>ATP + protein L-histidine = ADP + protein N-phospho-L-histidine.</text>
        <dbReference type="EC" id="2.7.13.3"/>
    </reaction>
</comment>
<keyword evidence="5 15" id="KW-0808">Transferase</keyword>
<dbReference type="AlphaFoldDB" id="A0AAP5H2D6"/>
<evidence type="ECO:0000256" key="5">
    <source>
        <dbReference type="ARBA" id="ARBA00022679"/>
    </source>
</evidence>
<dbReference type="PANTHER" id="PTHR45453">
    <property type="entry name" value="PHOSPHATE REGULON SENSOR PROTEIN PHOR"/>
    <property type="match status" value="1"/>
</dbReference>
<organism evidence="15 16">
    <name type="scientific">Paenibacillus amylolyticus</name>
    <dbReference type="NCBI Taxonomy" id="1451"/>
    <lineage>
        <taxon>Bacteria</taxon>
        <taxon>Bacillati</taxon>
        <taxon>Bacillota</taxon>
        <taxon>Bacilli</taxon>
        <taxon>Bacillales</taxon>
        <taxon>Paenibacillaceae</taxon>
        <taxon>Paenibacillus</taxon>
    </lineage>
</organism>
<dbReference type="PROSITE" id="PS50109">
    <property type="entry name" value="HIS_KIN"/>
    <property type="match status" value="1"/>
</dbReference>
<keyword evidence="4" id="KW-1003">Cell membrane</keyword>
<sequence length="347" mass="39792">MLVRYVSSKKSWILLFISLLGLTDLLIIFDQGVSVTPPSFIYLNALYIIVFIVFFIWRYRKETRYLEAVAKLQKDMQTNWFESLPHPDNELDKITDNVLREASSHFKQMLSQVKEAQLIENDYTASWIHEIKTPLTAMKLIMDAQSNPDISKIKTEWLRIHLLIERQLYMTRLPALESDYVLERLSVQRLAIEEIQELAPWCMEKNLAVNIEGNDAAVVTDRKWCRFIIRQILTNAIKYSPSDTSLTFRTAVTEQENVYLDIMDEGPGIQPHDLPRIFDKGFTGGNGRIHNAATGLGLYLAQSVAAKIGIKLQVHSSQSQGTTMRLTFTDSNAFETVRRGQANHIPL</sequence>
<evidence type="ECO:0000313" key="15">
    <source>
        <dbReference type="EMBL" id="MDR6724532.1"/>
    </source>
</evidence>
<evidence type="ECO:0000259" key="14">
    <source>
        <dbReference type="PROSITE" id="PS50109"/>
    </source>
</evidence>
<name>A0AAP5H2D6_PAEAM</name>
<evidence type="ECO:0000256" key="13">
    <source>
        <dbReference type="SAM" id="Phobius"/>
    </source>
</evidence>
<dbReference type="EC" id="2.7.13.3" evidence="3"/>
<keyword evidence="6 13" id="KW-0812">Transmembrane</keyword>
<reference evidence="15" key="1">
    <citation type="submission" date="2023-07" db="EMBL/GenBank/DDBJ databases">
        <title>Sorghum-associated microbial communities from plants grown in Nebraska, USA.</title>
        <authorList>
            <person name="Schachtman D."/>
        </authorList>
    </citation>
    <scope>NUCLEOTIDE SEQUENCE</scope>
    <source>
        <strain evidence="15">BE80</strain>
    </source>
</reference>
<dbReference type="InterPro" id="IPR005467">
    <property type="entry name" value="His_kinase_dom"/>
</dbReference>
<dbReference type="SUPFAM" id="SSF47384">
    <property type="entry name" value="Homodimeric domain of signal transducing histidine kinase"/>
    <property type="match status" value="1"/>
</dbReference>
<dbReference type="GO" id="GO:0004721">
    <property type="term" value="F:phosphoprotein phosphatase activity"/>
    <property type="evidence" value="ECO:0007669"/>
    <property type="project" value="TreeGrafter"/>
</dbReference>
<protein>
    <recommendedName>
        <fullName evidence="3">histidine kinase</fullName>
        <ecNumber evidence="3">2.7.13.3</ecNumber>
    </recommendedName>
</protein>
<evidence type="ECO:0000256" key="8">
    <source>
        <dbReference type="ARBA" id="ARBA00022777"/>
    </source>
</evidence>
<evidence type="ECO:0000256" key="10">
    <source>
        <dbReference type="ARBA" id="ARBA00022989"/>
    </source>
</evidence>
<evidence type="ECO:0000256" key="1">
    <source>
        <dbReference type="ARBA" id="ARBA00000085"/>
    </source>
</evidence>
<feature type="transmembrane region" description="Helical" evidence="13">
    <location>
        <begin position="12"/>
        <end position="29"/>
    </location>
</feature>
<gene>
    <name evidence="15" type="ORF">J2W91_003000</name>
</gene>
<feature type="transmembrane region" description="Helical" evidence="13">
    <location>
        <begin position="41"/>
        <end position="57"/>
    </location>
</feature>
<feature type="domain" description="Histidine kinase" evidence="14">
    <location>
        <begin position="126"/>
        <end position="332"/>
    </location>
</feature>
<dbReference type="InterPro" id="IPR050351">
    <property type="entry name" value="BphY/WalK/GraS-like"/>
</dbReference>
<comment type="subcellular location">
    <subcellularLocation>
        <location evidence="2">Cell membrane</location>
        <topology evidence="2">Multi-pass membrane protein</topology>
    </subcellularLocation>
</comment>
<proteinExistence type="predicted"/>
<dbReference type="GO" id="GO:0016036">
    <property type="term" value="P:cellular response to phosphate starvation"/>
    <property type="evidence" value="ECO:0007669"/>
    <property type="project" value="TreeGrafter"/>
</dbReference>
<dbReference type="GO" id="GO:0000155">
    <property type="term" value="F:phosphorelay sensor kinase activity"/>
    <property type="evidence" value="ECO:0007669"/>
    <property type="project" value="InterPro"/>
</dbReference>
<keyword evidence="11" id="KW-0902">Two-component regulatory system</keyword>
<dbReference type="InterPro" id="IPR036890">
    <property type="entry name" value="HATPase_C_sf"/>
</dbReference>
<evidence type="ECO:0000256" key="9">
    <source>
        <dbReference type="ARBA" id="ARBA00022840"/>
    </source>
</evidence>
<dbReference type="Gene3D" id="1.10.287.130">
    <property type="match status" value="1"/>
</dbReference>